<dbReference type="AlphaFoldDB" id="B8B892"/>
<dbReference type="PANTHER" id="PTHR43200:SF6">
    <property type="entry name" value="3'(2'),5'-BISPHOSPHATE NUCLEOTIDASE"/>
    <property type="match status" value="1"/>
</dbReference>
<evidence type="ECO:0000256" key="5">
    <source>
        <dbReference type="ARBA" id="ARBA00022842"/>
    </source>
</evidence>
<evidence type="ECO:0000256" key="2">
    <source>
        <dbReference type="ARBA" id="ARBA00009759"/>
    </source>
</evidence>
<evidence type="ECO:0000256" key="4">
    <source>
        <dbReference type="ARBA" id="ARBA00022801"/>
    </source>
</evidence>
<protein>
    <recommendedName>
        <fullName evidence="9">Histidinol-phosphatase</fullName>
    </recommendedName>
</protein>
<accession>B8B892</accession>
<sequence>MADKEGVGVERLVEVAQRAADAAGEVLRKYFRQRVEIIDKEDQSPVTIADREAEEAMVSVILKSFPSHAVFGEENGWRCVEKSADYVWVLDPIDGTKSFITGKPLFGTLISLLYKGKPVIGIIDQPILRERWVGVDGMKTTLNGQEISVRPCNVLAQAYLYEKLKDAFIRVRDKPYDFLSLVPVIEGAGGSITDWKGNKLHWPVSAESRPESFNVVASGDARVHKQALDALQWH</sequence>
<dbReference type="STRING" id="39946.B8B892"/>
<dbReference type="InterPro" id="IPR051090">
    <property type="entry name" value="Inositol_monoP_superfamily"/>
</dbReference>
<dbReference type="GO" id="GO:0046872">
    <property type="term" value="F:metal ion binding"/>
    <property type="evidence" value="ECO:0007669"/>
    <property type="project" value="UniProtKB-KW"/>
</dbReference>
<keyword evidence="5 6" id="KW-0460">Magnesium</keyword>
<proteinExistence type="inferred from homology"/>
<feature type="binding site" evidence="6">
    <location>
        <position position="177"/>
    </location>
    <ligand>
        <name>Mg(2+)</name>
        <dbReference type="ChEBI" id="CHEBI:18420"/>
        <label>1</label>
        <note>catalytic</note>
    </ligand>
</feature>
<dbReference type="Gene3D" id="3.40.190.80">
    <property type="match status" value="1"/>
</dbReference>
<dbReference type="OMA" id="AYGDFWS"/>
<comment type="similarity">
    <text evidence="2">Belongs to the inositol monophosphatase superfamily.</text>
</comment>
<dbReference type="SUPFAM" id="SSF56655">
    <property type="entry name" value="Carbohydrate phosphatase"/>
    <property type="match status" value="1"/>
</dbReference>
<dbReference type="EMBL" id="CM000132">
    <property type="protein sequence ID" value="EEC81666.1"/>
    <property type="molecule type" value="Genomic_DNA"/>
</dbReference>
<dbReference type="PANTHER" id="PTHR43200">
    <property type="entry name" value="PHOSPHATASE"/>
    <property type="match status" value="1"/>
</dbReference>
<organism evidence="7 8">
    <name type="scientific">Oryza sativa subsp. indica</name>
    <name type="common">Rice</name>
    <dbReference type="NCBI Taxonomy" id="39946"/>
    <lineage>
        <taxon>Eukaryota</taxon>
        <taxon>Viridiplantae</taxon>
        <taxon>Streptophyta</taxon>
        <taxon>Embryophyta</taxon>
        <taxon>Tracheophyta</taxon>
        <taxon>Spermatophyta</taxon>
        <taxon>Magnoliopsida</taxon>
        <taxon>Liliopsida</taxon>
        <taxon>Poales</taxon>
        <taxon>Poaceae</taxon>
        <taxon>BOP clade</taxon>
        <taxon>Oryzoideae</taxon>
        <taxon>Oryzeae</taxon>
        <taxon>Oryzinae</taxon>
        <taxon>Oryza</taxon>
        <taxon>Oryza sativa</taxon>
    </lineage>
</organism>
<dbReference type="InterPro" id="IPR000760">
    <property type="entry name" value="Inositol_monophosphatase-like"/>
</dbReference>
<evidence type="ECO:0000256" key="3">
    <source>
        <dbReference type="ARBA" id="ARBA00022723"/>
    </source>
</evidence>
<feature type="binding site" evidence="6">
    <location>
        <position position="94"/>
    </location>
    <ligand>
        <name>Mg(2+)</name>
        <dbReference type="ChEBI" id="CHEBI:18420"/>
        <label>1</label>
        <note>catalytic</note>
    </ligand>
</feature>
<dbReference type="InterPro" id="IPR020583">
    <property type="entry name" value="Inositol_monoP_metal-BS"/>
</dbReference>
<dbReference type="HOGENOM" id="CLU_044118_4_1_1"/>
<keyword evidence="8" id="KW-1185">Reference proteome</keyword>
<evidence type="ECO:0000313" key="8">
    <source>
        <dbReference type="Proteomes" id="UP000007015"/>
    </source>
</evidence>
<feature type="binding site" evidence="6">
    <location>
        <position position="73"/>
    </location>
    <ligand>
        <name>Mg(2+)</name>
        <dbReference type="ChEBI" id="CHEBI:18420"/>
        <label>1</label>
        <note>catalytic</note>
    </ligand>
</feature>
<evidence type="ECO:0000256" key="6">
    <source>
        <dbReference type="PIRSR" id="PIRSR600760-2"/>
    </source>
</evidence>
<gene>
    <name evidence="7" type="ORF">OsI_25219</name>
</gene>
<evidence type="ECO:0000256" key="1">
    <source>
        <dbReference type="ARBA" id="ARBA00001946"/>
    </source>
</evidence>
<reference evidence="7 8" key="1">
    <citation type="journal article" date="2005" name="PLoS Biol.">
        <title>The genomes of Oryza sativa: a history of duplications.</title>
        <authorList>
            <person name="Yu J."/>
            <person name="Wang J."/>
            <person name="Lin W."/>
            <person name="Li S."/>
            <person name="Li H."/>
            <person name="Zhou J."/>
            <person name="Ni P."/>
            <person name="Dong W."/>
            <person name="Hu S."/>
            <person name="Zeng C."/>
            <person name="Zhang J."/>
            <person name="Zhang Y."/>
            <person name="Li R."/>
            <person name="Xu Z."/>
            <person name="Li S."/>
            <person name="Li X."/>
            <person name="Zheng H."/>
            <person name="Cong L."/>
            <person name="Lin L."/>
            <person name="Yin J."/>
            <person name="Geng J."/>
            <person name="Li G."/>
            <person name="Shi J."/>
            <person name="Liu J."/>
            <person name="Lv H."/>
            <person name="Li J."/>
            <person name="Wang J."/>
            <person name="Deng Y."/>
            <person name="Ran L."/>
            <person name="Shi X."/>
            <person name="Wang X."/>
            <person name="Wu Q."/>
            <person name="Li C."/>
            <person name="Ren X."/>
            <person name="Wang J."/>
            <person name="Wang X."/>
            <person name="Li D."/>
            <person name="Liu D."/>
            <person name="Zhang X."/>
            <person name="Ji Z."/>
            <person name="Zhao W."/>
            <person name="Sun Y."/>
            <person name="Zhang Z."/>
            <person name="Bao J."/>
            <person name="Han Y."/>
            <person name="Dong L."/>
            <person name="Ji J."/>
            <person name="Chen P."/>
            <person name="Wu S."/>
            <person name="Liu J."/>
            <person name="Xiao Y."/>
            <person name="Bu D."/>
            <person name="Tan J."/>
            <person name="Yang L."/>
            <person name="Ye C."/>
            <person name="Zhang J."/>
            <person name="Xu J."/>
            <person name="Zhou Y."/>
            <person name="Yu Y."/>
            <person name="Zhang B."/>
            <person name="Zhuang S."/>
            <person name="Wei H."/>
            <person name="Liu B."/>
            <person name="Lei M."/>
            <person name="Yu H."/>
            <person name="Li Y."/>
            <person name="Xu H."/>
            <person name="Wei S."/>
            <person name="He X."/>
            <person name="Fang L."/>
            <person name="Zhang Z."/>
            <person name="Zhang Y."/>
            <person name="Huang X."/>
            <person name="Su Z."/>
            <person name="Tong W."/>
            <person name="Li J."/>
            <person name="Tong Z."/>
            <person name="Li S."/>
            <person name="Ye J."/>
            <person name="Wang L."/>
            <person name="Fang L."/>
            <person name="Lei T."/>
            <person name="Chen C."/>
            <person name="Chen H."/>
            <person name="Xu Z."/>
            <person name="Li H."/>
            <person name="Huang H."/>
            <person name="Zhang F."/>
            <person name="Xu H."/>
            <person name="Li N."/>
            <person name="Zhao C."/>
            <person name="Li S."/>
            <person name="Dong L."/>
            <person name="Huang Y."/>
            <person name="Li L."/>
            <person name="Xi Y."/>
            <person name="Qi Q."/>
            <person name="Li W."/>
            <person name="Zhang B."/>
            <person name="Hu W."/>
            <person name="Zhang Y."/>
            <person name="Tian X."/>
            <person name="Jiao Y."/>
            <person name="Liang X."/>
            <person name="Jin J."/>
            <person name="Gao L."/>
            <person name="Zheng W."/>
            <person name="Hao B."/>
            <person name="Liu S."/>
            <person name="Wang W."/>
            <person name="Yuan L."/>
            <person name="Cao M."/>
            <person name="McDermott J."/>
            <person name="Samudrala R."/>
            <person name="Wang J."/>
            <person name="Wong G.K."/>
            <person name="Yang H."/>
        </authorList>
    </citation>
    <scope>NUCLEOTIDE SEQUENCE [LARGE SCALE GENOMIC DNA]</scope>
    <source>
        <strain evidence="8">cv. 93-11</strain>
    </source>
</reference>
<comment type="cofactor">
    <cofactor evidence="1 6">
        <name>Mg(2+)</name>
        <dbReference type="ChEBI" id="CHEBI:18420"/>
    </cofactor>
</comment>
<evidence type="ECO:0000313" key="7">
    <source>
        <dbReference type="EMBL" id="EEC81666.1"/>
    </source>
</evidence>
<name>B8B892_ORYSI</name>
<dbReference type="Gene3D" id="3.30.540.10">
    <property type="entry name" value="Fructose-1,6-Bisphosphatase, subunit A, domain 1"/>
    <property type="match status" value="1"/>
</dbReference>
<feature type="binding site" evidence="6">
    <location>
        <position position="91"/>
    </location>
    <ligand>
        <name>Mg(2+)</name>
        <dbReference type="ChEBI" id="CHEBI:18420"/>
        <label>1</label>
        <note>catalytic</note>
    </ligand>
</feature>
<dbReference type="FunFam" id="3.30.540.10:FF:000021">
    <property type="entry name" value="Inositol monophosphatase"/>
    <property type="match status" value="1"/>
</dbReference>
<dbReference type="GO" id="GO:0000105">
    <property type="term" value="P:L-histidine biosynthetic process"/>
    <property type="evidence" value="ECO:0007669"/>
    <property type="project" value="TreeGrafter"/>
</dbReference>
<dbReference type="GO" id="GO:0016791">
    <property type="term" value="F:phosphatase activity"/>
    <property type="evidence" value="ECO:0007669"/>
    <property type="project" value="UniProtKB-ARBA"/>
</dbReference>
<feature type="binding site" evidence="6">
    <location>
        <position position="93"/>
    </location>
    <ligand>
        <name>Mg(2+)</name>
        <dbReference type="ChEBI" id="CHEBI:18420"/>
        <label>2</label>
    </ligand>
</feature>
<keyword evidence="4" id="KW-0378">Hydrolase</keyword>
<evidence type="ECO:0008006" key="9">
    <source>
        <dbReference type="Google" id="ProtNLM"/>
    </source>
</evidence>
<dbReference type="Gramene" id="BGIOSGA025315-TA">
    <property type="protein sequence ID" value="BGIOSGA025315-PA"/>
    <property type="gene ID" value="BGIOSGA025315"/>
</dbReference>
<keyword evidence="3 6" id="KW-0479">Metal-binding</keyword>
<dbReference type="PRINTS" id="PR00377">
    <property type="entry name" value="IMPHPHTASES"/>
</dbReference>
<dbReference type="PROSITE" id="PS00629">
    <property type="entry name" value="IMP_1"/>
    <property type="match status" value="1"/>
</dbReference>
<dbReference type="Pfam" id="PF00459">
    <property type="entry name" value="Inositol_P"/>
    <property type="match status" value="1"/>
</dbReference>
<dbReference type="Proteomes" id="UP000007015">
    <property type="component" value="Chromosome 7"/>
</dbReference>